<evidence type="ECO:0000256" key="2">
    <source>
        <dbReference type="ARBA" id="ARBA00022777"/>
    </source>
</evidence>
<evidence type="ECO:0000259" key="4">
    <source>
        <dbReference type="Pfam" id="PF03976"/>
    </source>
</evidence>
<dbReference type="PIRSF" id="PIRSF028756">
    <property type="entry name" value="PPK2_prd"/>
    <property type="match status" value="1"/>
</dbReference>
<keyword evidence="6" id="KW-1185">Reference proteome</keyword>
<dbReference type="PANTHER" id="PTHR34383:SF3">
    <property type="entry name" value="POLYPHOSPHATE:AMP PHOSPHOTRANSFERASE"/>
    <property type="match status" value="1"/>
</dbReference>
<proteinExistence type="predicted"/>
<dbReference type="STRING" id="1193181.BN10_810018"/>
<protein>
    <submittedName>
        <fullName evidence="5">Putative polyphosphate kinase (Could be polyphosphate AMP phosphotransferase (Pap))</fullName>
    </submittedName>
</protein>
<dbReference type="GO" id="GO:0008976">
    <property type="term" value="F:polyphosphate kinase activity"/>
    <property type="evidence" value="ECO:0007669"/>
    <property type="project" value="InterPro"/>
</dbReference>
<evidence type="ECO:0000256" key="3">
    <source>
        <dbReference type="SAM" id="MobiDB-lite"/>
    </source>
</evidence>
<keyword evidence="1 5" id="KW-0808">Transferase</keyword>
<dbReference type="PANTHER" id="PTHR34383">
    <property type="entry name" value="POLYPHOSPHATE:AMP PHOSPHOTRANSFERASE-RELATED"/>
    <property type="match status" value="1"/>
</dbReference>
<keyword evidence="2 5" id="KW-0418">Kinase</keyword>
<dbReference type="SUPFAM" id="SSF52540">
    <property type="entry name" value="P-loop containing nucleoside triphosphate hydrolases"/>
    <property type="match status" value="1"/>
</dbReference>
<feature type="compositionally biased region" description="Basic and acidic residues" evidence="3">
    <location>
        <begin position="9"/>
        <end position="34"/>
    </location>
</feature>
<dbReference type="EMBL" id="CAIZ01000154">
    <property type="protein sequence ID" value="CCH71145.1"/>
    <property type="molecule type" value="Genomic_DNA"/>
</dbReference>
<feature type="domain" description="Polyphosphate kinase-2-related" evidence="4">
    <location>
        <begin position="69"/>
        <end position="295"/>
    </location>
</feature>
<dbReference type="HOGENOM" id="CLU_048699_1_2_11"/>
<gene>
    <name evidence="5" type="ORF">BN10_810018</name>
</gene>
<dbReference type="Proteomes" id="UP000013167">
    <property type="component" value="Unassembled WGS sequence"/>
</dbReference>
<dbReference type="eggNOG" id="COG2326">
    <property type="taxonomic scope" value="Bacteria"/>
</dbReference>
<dbReference type="InterPro" id="IPR022488">
    <property type="entry name" value="PPK2-related"/>
</dbReference>
<dbReference type="AlphaFoldDB" id="N0E572"/>
<dbReference type="OrthoDB" id="9775224at2"/>
<dbReference type="InterPro" id="IPR022300">
    <property type="entry name" value="PPK2-rel_1"/>
</dbReference>
<accession>N0E572</accession>
<reference evidence="5 6" key="1">
    <citation type="journal article" date="2013" name="ISME J.">
        <title>A metabolic model for members of the genus Tetrasphaera involved in enhanced biological phosphorus removal.</title>
        <authorList>
            <person name="Kristiansen R."/>
            <person name="Nguyen H.T.T."/>
            <person name="Saunders A.M."/>
            <person name="Nielsen J.L."/>
            <person name="Wimmer R."/>
            <person name="Le V.Q."/>
            <person name="McIlroy S.J."/>
            <person name="Petrovski S."/>
            <person name="Seviour R.J."/>
            <person name="Calteau A."/>
            <person name="Nielsen K.L."/>
            <person name="Nielsen P.H."/>
        </authorList>
    </citation>
    <scope>NUCLEOTIDE SEQUENCE [LARGE SCALE GENOMIC DNA]</scope>
    <source>
        <strain evidence="5 6">Lp2</strain>
    </source>
</reference>
<dbReference type="GO" id="GO:0006797">
    <property type="term" value="P:polyphosphate metabolic process"/>
    <property type="evidence" value="ECO:0007669"/>
    <property type="project" value="InterPro"/>
</dbReference>
<dbReference type="RefSeq" id="WP_010850977.1">
    <property type="nucleotide sequence ID" value="NZ_HF570956.1"/>
</dbReference>
<organism evidence="5 6">
    <name type="scientific">Phycicoccus elongatus Lp2</name>
    <dbReference type="NCBI Taxonomy" id="1193181"/>
    <lineage>
        <taxon>Bacteria</taxon>
        <taxon>Bacillati</taxon>
        <taxon>Actinomycetota</taxon>
        <taxon>Actinomycetes</taxon>
        <taxon>Micrococcales</taxon>
        <taxon>Intrasporangiaceae</taxon>
        <taxon>Phycicoccus</taxon>
    </lineage>
</organism>
<sequence length="314" mass="35265">MAKTKDKGKKSAKDKTLDKTAKSAKAKAEKKGKEAAATNWTQTLRVAPGFSLLDLDAESTPGFAGDKAAGQLALEGIDEQLSELQERLYAESKGDRKRSLLLVVQGMDTSGKGGIMRYVVGAFDPQGVKHTAFKAPTKEERAHPFLWRITNALPLPGEIGVFDRSQYEDVLIVRVHDLVPRTQWSRRYAQINAWEKKVADSGTTIVKIMLHISSDEQKARLGERLDRPDKYWKFNPGDLDERAYWADYMQAYQAAFDKCSTDVAPWFVVPANRKWYARLAVANLVLEHLKAMDPQWPPADFDVEEQKARLAAMP</sequence>
<dbReference type="NCBIfam" id="TIGR03709">
    <property type="entry name" value="PPK2_rel_1"/>
    <property type="match status" value="1"/>
</dbReference>
<name>N0E572_9MICO</name>
<feature type="region of interest" description="Disordered" evidence="3">
    <location>
        <begin position="1"/>
        <end position="40"/>
    </location>
</feature>
<dbReference type="Gene3D" id="3.40.50.300">
    <property type="entry name" value="P-loop containing nucleotide triphosphate hydrolases"/>
    <property type="match status" value="1"/>
</dbReference>
<dbReference type="Pfam" id="PF03976">
    <property type="entry name" value="PPK2"/>
    <property type="match status" value="1"/>
</dbReference>
<evidence type="ECO:0000256" key="1">
    <source>
        <dbReference type="ARBA" id="ARBA00022679"/>
    </source>
</evidence>
<evidence type="ECO:0000313" key="5">
    <source>
        <dbReference type="EMBL" id="CCH71145.1"/>
    </source>
</evidence>
<dbReference type="InterPro" id="IPR016898">
    <property type="entry name" value="Polyphosphate_phosphotransfera"/>
</dbReference>
<dbReference type="InterPro" id="IPR027417">
    <property type="entry name" value="P-loop_NTPase"/>
</dbReference>
<comment type="caution">
    <text evidence="5">The sequence shown here is derived from an EMBL/GenBank/DDBJ whole genome shotgun (WGS) entry which is preliminary data.</text>
</comment>
<evidence type="ECO:0000313" key="6">
    <source>
        <dbReference type="Proteomes" id="UP000013167"/>
    </source>
</evidence>